<keyword evidence="3 4" id="KW-0687">Ribonucleoprotein</keyword>
<dbReference type="HAMAP" id="MF_00514">
    <property type="entry name" value="Ribosomal_bL35"/>
    <property type="match status" value="1"/>
</dbReference>
<dbReference type="GO" id="GO:1990904">
    <property type="term" value="C:ribonucleoprotein complex"/>
    <property type="evidence" value="ECO:0007669"/>
    <property type="project" value="UniProtKB-KW"/>
</dbReference>
<evidence type="ECO:0000313" key="7">
    <source>
        <dbReference type="Proteomes" id="UP000825729"/>
    </source>
</evidence>
<evidence type="ECO:0000256" key="3">
    <source>
        <dbReference type="ARBA" id="ARBA00023274"/>
    </source>
</evidence>
<comment type="similarity">
    <text evidence="1 4">Belongs to the bacterial ribosomal protein bL35 family.</text>
</comment>
<dbReference type="Pfam" id="PF01632">
    <property type="entry name" value="Ribosomal_L35p"/>
    <property type="match status" value="1"/>
</dbReference>
<keyword evidence="2 4" id="KW-0689">Ribosomal protein</keyword>
<dbReference type="InterPro" id="IPR021137">
    <property type="entry name" value="Ribosomal_bL35-like"/>
</dbReference>
<dbReference type="SUPFAM" id="SSF143034">
    <property type="entry name" value="L35p-like"/>
    <property type="match status" value="1"/>
</dbReference>
<dbReference type="PANTHER" id="PTHR36400">
    <property type="entry name" value="RIBOSOMAL PROTEIN L35"/>
    <property type="match status" value="1"/>
</dbReference>
<organism evidence="6 7">
    <name type="scientific">Aristolochia fimbriata</name>
    <name type="common">White veined hardy Dutchman's pipe vine</name>
    <dbReference type="NCBI Taxonomy" id="158543"/>
    <lineage>
        <taxon>Eukaryota</taxon>
        <taxon>Viridiplantae</taxon>
        <taxon>Streptophyta</taxon>
        <taxon>Embryophyta</taxon>
        <taxon>Tracheophyta</taxon>
        <taxon>Spermatophyta</taxon>
        <taxon>Magnoliopsida</taxon>
        <taxon>Magnoliidae</taxon>
        <taxon>Piperales</taxon>
        <taxon>Aristolochiaceae</taxon>
        <taxon>Aristolochia</taxon>
    </lineage>
</organism>
<proteinExistence type="inferred from homology"/>
<reference evidence="6 7" key="1">
    <citation type="submission" date="2021-07" db="EMBL/GenBank/DDBJ databases">
        <title>The Aristolochia fimbriata genome: insights into angiosperm evolution, floral development and chemical biosynthesis.</title>
        <authorList>
            <person name="Jiao Y."/>
        </authorList>
    </citation>
    <scope>NUCLEOTIDE SEQUENCE [LARGE SCALE GENOMIC DNA]</scope>
    <source>
        <strain evidence="6">IBCAS-2021</strain>
        <tissue evidence="6">Leaf</tissue>
    </source>
</reference>
<feature type="region of interest" description="Disordered" evidence="5">
    <location>
        <begin position="371"/>
        <end position="394"/>
    </location>
</feature>
<feature type="compositionally biased region" description="Low complexity" evidence="5">
    <location>
        <begin position="302"/>
        <end position="313"/>
    </location>
</feature>
<evidence type="ECO:0000256" key="4">
    <source>
        <dbReference type="RuleBase" id="RU000568"/>
    </source>
</evidence>
<gene>
    <name evidence="6" type="ORF">H6P81_007302</name>
</gene>
<dbReference type="PANTHER" id="PTHR36400:SF1">
    <property type="entry name" value="RIBOSOMAL PROTEIN L35"/>
    <property type="match status" value="1"/>
</dbReference>
<dbReference type="Gene3D" id="4.10.410.60">
    <property type="match status" value="1"/>
</dbReference>
<name>A0AAV7F4B2_ARIFI</name>
<dbReference type="GO" id="GO:0006412">
    <property type="term" value="P:translation"/>
    <property type="evidence" value="ECO:0007669"/>
    <property type="project" value="InterPro"/>
</dbReference>
<protein>
    <recommendedName>
        <fullName evidence="4">50S ribosomal protein L35</fullName>
    </recommendedName>
</protein>
<sequence length="394" mass="45239">MMQKWSAKLLRPFIFPVVESRPYQSSTRCLLHSFLPSPQPQLPLSIGKHIFGAGSYGPLGANNQLRSFRCQQPFHPFTMIPRREFSSKERKRTPATPVTSKLKKTKMKSYSSFKYRFRTMNDGKIRRWRAGKRHNAHLKSKKSKRRLRQPEIVHAAYAKVGFRPRSLPPSLRASPRRRRRIEIAICCNPNVKMPEARDRLPGRGAGGSALFVGNGAGLHFGERPGNGIQERLDRGRFVNDENAPPQRWHSRRGVPSRRSPLPEWYPRTPLRDITAIVHSIELWNERQRARGAGRRRNRQHSPRTPLLLSSPSSAEQGSDSPDKIPPPSDASPEVPQKEVPSPLSTTPPAPFDEKTRLYWEELDRIAMVILENKRKEMEDKKKKKPEKSTLMSLR</sequence>
<keyword evidence="7" id="KW-1185">Reference proteome</keyword>
<dbReference type="AlphaFoldDB" id="A0AAV7F4B2"/>
<dbReference type="GO" id="GO:0005840">
    <property type="term" value="C:ribosome"/>
    <property type="evidence" value="ECO:0007669"/>
    <property type="project" value="UniProtKB-KW"/>
</dbReference>
<accession>A0AAV7F4B2</accession>
<evidence type="ECO:0000256" key="1">
    <source>
        <dbReference type="ARBA" id="ARBA00006598"/>
    </source>
</evidence>
<dbReference type="GO" id="GO:0003735">
    <property type="term" value="F:structural constituent of ribosome"/>
    <property type="evidence" value="ECO:0007669"/>
    <property type="project" value="InterPro"/>
</dbReference>
<feature type="compositionally biased region" description="Basic and acidic residues" evidence="5">
    <location>
        <begin position="371"/>
        <end position="380"/>
    </location>
</feature>
<feature type="region of interest" description="Disordered" evidence="5">
    <location>
        <begin position="288"/>
        <end position="352"/>
    </location>
</feature>
<feature type="compositionally biased region" description="Basic residues" evidence="5">
    <location>
        <begin position="289"/>
        <end position="301"/>
    </location>
</feature>
<dbReference type="InterPro" id="IPR001706">
    <property type="entry name" value="Ribosomal_bL35"/>
</dbReference>
<evidence type="ECO:0000256" key="5">
    <source>
        <dbReference type="SAM" id="MobiDB-lite"/>
    </source>
</evidence>
<evidence type="ECO:0000256" key="2">
    <source>
        <dbReference type="ARBA" id="ARBA00022980"/>
    </source>
</evidence>
<dbReference type="InterPro" id="IPR037229">
    <property type="entry name" value="Ribosomal_bL35_sf"/>
</dbReference>
<dbReference type="EMBL" id="JAINDJ010000003">
    <property type="protein sequence ID" value="KAG9454398.1"/>
    <property type="molecule type" value="Genomic_DNA"/>
</dbReference>
<evidence type="ECO:0000313" key="6">
    <source>
        <dbReference type="EMBL" id="KAG9454398.1"/>
    </source>
</evidence>
<dbReference type="PRINTS" id="PR00064">
    <property type="entry name" value="RIBOSOMALL35"/>
</dbReference>
<feature type="region of interest" description="Disordered" evidence="5">
    <location>
        <begin position="235"/>
        <end position="265"/>
    </location>
</feature>
<comment type="caution">
    <text evidence="6">The sequence shown here is derived from an EMBL/GenBank/DDBJ whole genome shotgun (WGS) entry which is preliminary data.</text>
</comment>
<dbReference type="Proteomes" id="UP000825729">
    <property type="component" value="Unassembled WGS sequence"/>
</dbReference>